<evidence type="ECO:0000313" key="5">
    <source>
        <dbReference type="EMBL" id="KAG6699286.1"/>
    </source>
</evidence>
<dbReference type="EMBL" id="CM031832">
    <property type="protein sequence ID" value="KAG6699286.1"/>
    <property type="molecule type" value="Genomic_DNA"/>
</dbReference>
<dbReference type="GO" id="GO:0031982">
    <property type="term" value="C:vesicle"/>
    <property type="evidence" value="ECO:0007669"/>
    <property type="project" value="TreeGrafter"/>
</dbReference>
<feature type="compositionally biased region" description="Basic and acidic residues" evidence="2">
    <location>
        <begin position="1167"/>
        <end position="1176"/>
    </location>
</feature>
<feature type="region of interest" description="Disordered" evidence="2">
    <location>
        <begin position="690"/>
        <end position="735"/>
    </location>
</feature>
<evidence type="ECO:0000256" key="1">
    <source>
        <dbReference type="ARBA" id="ARBA00023054"/>
    </source>
</evidence>
<feature type="compositionally biased region" description="Basic and acidic residues" evidence="2">
    <location>
        <begin position="1030"/>
        <end position="1047"/>
    </location>
</feature>
<feature type="compositionally biased region" description="Basic and acidic residues" evidence="2">
    <location>
        <begin position="114"/>
        <end position="126"/>
    </location>
</feature>
<organism evidence="4 6">
    <name type="scientific">Carya illinoinensis</name>
    <name type="common">Pecan</name>
    <dbReference type="NCBI Taxonomy" id="32201"/>
    <lineage>
        <taxon>Eukaryota</taxon>
        <taxon>Viridiplantae</taxon>
        <taxon>Streptophyta</taxon>
        <taxon>Embryophyta</taxon>
        <taxon>Tracheophyta</taxon>
        <taxon>Spermatophyta</taxon>
        <taxon>Magnoliopsida</taxon>
        <taxon>eudicotyledons</taxon>
        <taxon>Gunneridae</taxon>
        <taxon>Pentapetalae</taxon>
        <taxon>rosids</taxon>
        <taxon>fabids</taxon>
        <taxon>Fagales</taxon>
        <taxon>Juglandaceae</taxon>
        <taxon>Carya</taxon>
    </lineage>
</organism>
<evidence type="ECO:0000256" key="2">
    <source>
        <dbReference type="SAM" id="MobiDB-lite"/>
    </source>
</evidence>
<dbReference type="InterPro" id="IPR001623">
    <property type="entry name" value="DnaJ_domain"/>
</dbReference>
<protein>
    <recommendedName>
        <fullName evidence="3">J domain-containing protein</fullName>
    </recommendedName>
</protein>
<dbReference type="GO" id="GO:0005737">
    <property type="term" value="C:cytoplasm"/>
    <property type="evidence" value="ECO:0007669"/>
    <property type="project" value="TreeGrafter"/>
</dbReference>
<dbReference type="Proteomes" id="UP000811246">
    <property type="component" value="Chromosome 8"/>
</dbReference>
<gene>
    <name evidence="4" type="ORF">CIPAW_08G059400</name>
    <name evidence="5" type="ORF">I3842_08G060700</name>
</gene>
<reference evidence="4" key="1">
    <citation type="submission" date="2020-12" db="EMBL/GenBank/DDBJ databases">
        <title>WGS assembly of Carya illinoinensis cv. Pawnee.</title>
        <authorList>
            <person name="Platts A."/>
            <person name="Shu S."/>
            <person name="Wright S."/>
            <person name="Barry K."/>
            <person name="Edger P."/>
            <person name="Pires J.C."/>
            <person name="Schmutz J."/>
        </authorList>
    </citation>
    <scope>NUCLEOTIDE SEQUENCE</scope>
    <source>
        <tissue evidence="4">Leaf</tissue>
    </source>
</reference>
<dbReference type="GO" id="GO:0030276">
    <property type="term" value="F:clathrin binding"/>
    <property type="evidence" value="ECO:0007669"/>
    <property type="project" value="TreeGrafter"/>
</dbReference>
<feature type="domain" description="J" evidence="3">
    <location>
        <begin position="1310"/>
        <end position="1374"/>
    </location>
</feature>
<feature type="compositionally biased region" description="Basic and acidic residues" evidence="2">
    <location>
        <begin position="701"/>
        <end position="713"/>
    </location>
</feature>
<sequence>MDYQASSSTLSTKLSNADRVGSKTVYDGAFSAPTSQFGATNLSSRVLDYGEIFTCPEASRGSSIPFLDVPALNDSNVSVDVRSFSKLDYSKVFGSFGESDFSLSFEELISEPKTRNGFSDKERNPAERGSPFEGADPSDCQERKQMYSHEASYHSFDAVEKLSKSRIKIRQGGKKGINRPTQDAQLHGAPGYTCIINEMTNLQMNESQKPVPSAVNDAYLKNDLTDGLIDSVHPTKIVTDLPAYGASEQKCEVGVALQNKYDVCGSNSIDMSFGASEYDHGHFLKVSPSSSPLSNSCGSKGGSEKLMAPKFGAPGILFEGTGHVSSPTYSDEDIDSNSFAIASVVALRKAIKEAREKMAFAKESMARKKAGLRNHANLSSNYGLKAELRRQGKATDKAKRYKEKKDSEMYEMENAAEQAFAGTGEQNIIRTGLTVDFGIRKSPLGTEAALEEQFYELVTTGKHEEVMLEFKQADSTKKEGFQKGELELGQQVHDQEENEKILRVVLEQEESEMKVKASHVQEKRGEKLKILEEVVNHEENIETRKFEENENMKRQMKPQEWVENGKQRKEDCEEVDIQKEQEYAHWGKDTEKRLDKVHEKLVIETRFNDIHNEKENGKSLEVNGDLEGNKKLQEAGENEKLHKGVVYRIEDKDTRLKGTCKWIEAEKIQTDNDQSAEDGKRLKVAQEALSCKENNLDTADDQYKQDESKDLNENQKVSRHIENDRSADVTFELPAHDENGSRIEVNKDSIKLEENVKKADGVKVEIEVRMAEESICDEDNLERVDDGFKQDGSEKLSKNHEASRQKDKDKGVEITLEAPAHEENGSTMEVNTSFIEHKESGKDLAAVKEENDMEDKEILETVGFTRDACRQAETKQQMEDMIDTVVFDSERVNFVKTDMSGQKQNYQHEEEHKIAFNLAGNIEELAPELGNMTVKEVEFAGYQEEDGNCTMSSQKEKWVYGNKVKADPEEDGNNSTSSHEERWVDDGNKMKAVQLPSMFLGEVNSLETAQEIKKAQITEKDGTHQSTLTMEEKESNTTEQKDVEMEEEHFKNIDEVQEREREREKMAVERAIHEARERAFAEARERAKRAAAEAHQKVTAEAREKLANTSAANEKSSAEKGAIKARLKAERAAVVRANVEARVRTLERAMFKKAAFKARHQAEKYFDEKRPGALKDRGRRHSFSPHLRFSVKHDPQHKGSSSTSNTKYPNSSSRGDVSFSPHSTEGFDGTNDESTQGCKARSERHERVAERVAKALAEQNMRDLLARKEQAERNRLAVSLDADVKRWSSGKEGNLRALLSTLQYILGPDSSWQPIPLTDITSTSAVKKAYRKATLFVHPDKLQQRGANIQQKYICEKVFDLLKEAWNRLNVEER</sequence>
<dbReference type="EMBL" id="CM031816">
    <property type="protein sequence ID" value="KAG6644521.1"/>
    <property type="molecule type" value="Genomic_DNA"/>
</dbReference>
<evidence type="ECO:0000313" key="4">
    <source>
        <dbReference type="EMBL" id="KAG6644521.1"/>
    </source>
</evidence>
<name>A0A8T1PST0_CARIL</name>
<dbReference type="Proteomes" id="UP000811609">
    <property type="component" value="Chromosome 8"/>
</dbReference>
<reference evidence="5" key="2">
    <citation type="submission" date="2021-01" db="EMBL/GenBank/DDBJ databases">
        <authorList>
            <person name="Lovell J.T."/>
            <person name="Bentley N."/>
            <person name="Bhattarai G."/>
            <person name="Jenkins J.W."/>
            <person name="Sreedasyam A."/>
            <person name="Alarcon Y."/>
            <person name="Bock C."/>
            <person name="Boston L."/>
            <person name="Carlson J."/>
            <person name="Cervantes K."/>
            <person name="Clermont K."/>
            <person name="Krom N."/>
            <person name="Kubenka K."/>
            <person name="Mamidi S."/>
            <person name="Mattison C."/>
            <person name="Monteros M."/>
            <person name="Pisani C."/>
            <person name="Plott C."/>
            <person name="Rajasekar S."/>
            <person name="Rhein H.S."/>
            <person name="Rohla C."/>
            <person name="Song M."/>
            <person name="Hilaire R.S."/>
            <person name="Shu S."/>
            <person name="Wells L."/>
            <person name="Wang X."/>
            <person name="Webber J."/>
            <person name="Heerema R.J."/>
            <person name="Klein P."/>
            <person name="Conner P."/>
            <person name="Grauke L."/>
            <person name="Grimwood J."/>
            <person name="Schmutz J."/>
            <person name="Randall J.J."/>
        </authorList>
    </citation>
    <scope>NUCLEOTIDE SEQUENCE</scope>
    <source>
        <tissue evidence="5">Leaf</tissue>
    </source>
</reference>
<dbReference type="FunFam" id="1.10.287.110:FF:000009">
    <property type="entry name" value="Auxilin-related protein 1"/>
    <property type="match status" value="1"/>
</dbReference>
<dbReference type="CDD" id="cd06257">
    <property type="entry name" value="DnaJ"/>
    <property type="match status" value="1"/>
</dbReference>
<feature type="compositionally biased region" description="Polar residues" evidence="2">
    <location>
        <begin position="1198"/>
        <end position="1223"/>
    </location>
</feature>
<dbReference type="EMBL" id="CM031816">
    <property type="protein sequence ID" value="KAG6644522.1"/>
    <property type="molecule type" value="Genomic_DNA"/>
</dbReference>
<feature type="region of interest" description="Disordered" evidence="2">
    <location>
        <begin position="1167"/>
        <end position="1242"/>
    </location>
</feature>
<keyword evidence="6" id="KW-1185">Reference proteome</keyword>
<dbReference type="GO" id="GO:0072583">
    <property type="term" value="P:clathrin-dependent endocytosis"/>
    <property type="evidence" value="ECO:0007669"/>
    <property type="project" value="TreeGrafter"/>
</dbReference>
<dbReference type="PANTHER" id="PTHR23172:SF87">
    <property type="entry name" value="CHAPERONE DNAJ-DOMAIN SUPERFAMILY PROTEIN"/>
    <property type="match status" value="1"/>
</dbReference>
<keyword evidence="1" id="KW-0175">Coiled coil</keyword>
<dbReference type="GO" id="GO:0072318">
    <property type="term" value="P:clathrin coat disassembly"/>
    <property type="evidence" value="ECO:0007669"/>
    <property type="project" value="TreeGrafter"/>
</dbReference>
<dbReference type="PANTHER" id="PTHR23172">
    <property type="entry name" value="AUXILIN/CYCLIN G-ASSOCIATED KINASE-RELATED"/>
    <property type="match status" value="1"/>
</dbReference>
<feature type="region of interest" description="Disordered" evidence="2">
    <location>
        <begin position="777"/>
        <end position="828"/>
    </location>
</feature>
<accession>A0A8T1PST0</accession>
<proteinExistence type="predicted"/>
<feature type="region of interest" description="Disordered" evidence="2">
    <location>
        <begin position="1020"/>
        <end position="1047"/>
    </location>
</feature>
<evidence type="ECO:0000259" key="3">
    <source>
        <dbReference type="PROSITE" id="PS50076"/>
    </source>
</evidence>
<evidence type="ECO:0000313" key="6">
    <source>
        <dbReference type="Proteomes" id="UP000811609"/>
    </source>
</evidence>
<dbReference type="PROSITE" id="PS50076">
    <property type="entry name" value="DNAJ_2"/>
    <property type="match status" value="1"/>
</dbReference>
<feature type="region of interest" description="Disordered" evidence="2">
    <location>
        <begin position="114"/>
        <end position="147"/>
    </location>
</feature>
<comment type="caution">
    <text evidence="4">The sequence shown here is derived from an EMBL/GenBank/DDBJ whole genome shotgun (WGS) entry which is preliminary data.</text>
</comment>
<feature type="compositionally biased region" description="Basic and acidic residues" evidence="2">
    <location>
        <begin position="781"/>
        <end position="812"/>
    </location>
</feature>